<protein>
    <recommendedName>
        <fullName evidence="1">EF-hand domain-containing protein</fullName>
    </recommendedName>
</protein>
<gene>
    <name evidence="2" type="ORF">IFO68_13505</name>
</gene>
<feature type="domain" description="EF-hand" evidence="1">
    <location>
        <begin position="362"/>
        <end position="387"/>
    </location>
</feature>
<comment type="caution">
    <text evidence="2">The sequence shown here is derived from an EMBL/GenBank/DDBJ whole genome shotgun (WGS) entry which is preliminary data.</text>
</comment>
<dbReference type="Proteomes" id="UP000649768">
    <property type="component" value="Unassembled WGS sequence"/>
</dbReference>
<dbReference type="PROSITE" id="PS00018">
    <property type="entry name" value="EF_HAND_1"/>
    <property type="match status" value="1"/>
</dbReference>
<proteinExistence type="predicted"/>
<sequence length="745" mass="85960">MKTAFPICQVDGSQFNDVSALKVLLNGQTSGRYIISKGRGWHGGIHFNNRIAFWAQHFQPVQAMADGELVAYRMAEEYPTTQYQETTSSYSNNFCLLRHTFQNPDKEDESYTFYSLYMHLQSQKEIQDSITAAESASQISYIRLKKNWNSRSEPGSADFDKKVLLPKDSILKLIDPSRATVTKDKIRNTEYDFLKVKVVCVGQYVGNKDKVKIQNEADQKLNQEVWLAIKQYGEGTNPEEFWNNLAEPLTKQMPPWHTQNGPENNLPIVADGTVQVPELPMNIKAGEHLGYLGKYEYLKNAQGNIDQEYRVHLEVFSNDRPPEYFLKALAGGQEEHGFQVIDGSSSTGVMEPANTFFNDIRRAIDTDNDGQISENELVAFYQAATNRLEKVIAKHPSEWYSKAEEHWFNQVLAMSQKLTEASLSRYFDSTESYMSSEFRKNFVQSYDSFAIHEKERIDNTSWMQDINPEKLELKPEVWHFWPFTIGSYGYQISKEKMAALFPDAPEGKREEVRILFNANAELFEINTHERAAQFFAQIREEVGDSLLGKEEDLWYSVEGLRGKAYFLTYTTEADQLGYKRITSDEYAILSEQDKGKYTKRKSYYYSQFPQEYEIAKRVYACPNGYFELIQGGDESGWLYRGKGFIQLTWLVNYKDVQKVLEDKIKGFEFDIVNNPEVLLETKVGFLSALGFWELKKINNVVDGTIESTDRVTDIVNKRTPSRAERRQHFLDAYKVLTGRLDIIDE</sequence>
<accession>A0ABR9BM97</accession>
<reference evidence="2 3" key="1">
    <citation type="submission" date="2020-09" db="EMBL/GenBank/DDBJ databases">
        <title>Photobacterium sp. CAU 1568 isolated from sand of Sido Beach.</title>
        <authorList>
            <person name="Kim W."/>
        </authorList>
    </citation>
    <scope>NUCLEOTIDE SEQUENCE [LARGE SCALE GENOMIC DNA]</scope>
    <source>
        <strain evidence="2 3">CAU 1568</strain>
    </source>
</reference>
<evidence type="ECO:0000313" key="2">
    <source>
        <dbReference type="EMBL" id="MBD8513692.1"/>
    </source>
</evidence>
<evidence type="ECO:0000313" key="3">
    <source>
        <dbReference type="Proteomes" id="UP000649768"/>
    </source>
</evidence>
<keyword evidence="3" id="KW-1185">Reference proteome</keyword>
<dbReference type="InterPro" id="IPR018247">
    <property type="entry name" value="EF_Hand_1_Ca_BS"/>
</dbReference>
<dbReference type="RefSeq" id="WP_192016381.1">
    <property type="nucleotide sequence ID" value="NZ_JACYTP010000008.1"/>
</dbReference>
<dbReference type="SUPFAM" id="SSF53955">
    <property type="entry name" value="Lysozyme-like"/>
    <property type="match status" value="1"/>
</dbReference>
<dbReference type="InterPro" id="IPR023346">
    <property type="entry name" value="Lysozyme-like_dom_sf"/>
</dbReference>
<name>A0ABR9BM97_9GAMM</name>
<evidence type="ECO:0000259" key="1">
    <source>
        <dbReference type="PROSITE" id="PS50222"/>
    </source>
</evidence>
<dbReference type="PROSITE" id="PS50222">
    <property type="entry name" value="EF_HAND_2"/>
    <property type="match status" value="1"/>
</dbReference>
<dbReference type="InterPro" id="IPR002048">
    <property type="entry name" value="EF_hand_dom"/>
</dbReference>
<dbReference type="EMBL" id="JACYTP010000008">
    <property type="protein sequence ID" value="MBD8513692.1"/>
    <property type="molecule type" value="Genomic_DNA"/>
</dbReference>
<organism evidence="2 3">
    <name type="scientific">Photobacterium arenosum</name>
    <dbReference type="NCBI Taxonomy" id="2774143"/>
    <lineage>
        <taxon>Bacteria</taxon>
        <taxon>Pseudomonadati</taxon>
        <taxon>Pseudomonadota</taxon>
        <taxon>Gammaproteobacteria</taxon>
        <taxon>Vibrionales</taxon>
        <taxon>Vibrionaceae</taxon>
        <taxon>Photobacterium</taxon>
    </lineage>
</organism>
<dbReference type="Gene3D" id="1.10.530.10">
    <property type="match status" value="1"/>
</dbReference>